<dbReference type="KEGG" id="psoj:PHYSODRAFT_334941"/>
<dbReference type="EMBL" id="JH159156">
    <property type="protein sequence ID" value="EGZ13160.1"/>
    <property type="molecule type" value="Genomic_DNA"/>
</dbReference>
<sequence length="382" mass="41928">MSAGLPHRAEPSWLCFQGGCRRPEQCGSARNPRGGKLQALWRGRLMLPSPRSRAETAVGYWRRRPIQLRRGPSAGRGELYVLACDCQNGRGFGSLCAKKLYSHRAARTAGPPHAMIVHRRRLTKDIARVSCKVLPLRPTRRQAKRCRWRRRRHTGLSWNIRPPVEESRHWTAHIDAAALGLGRTPLLCVQRHWRDRAQSPRAAQSMAGAPKVLEDTRVGPRLGRRSQMATVLSCGASRRSIELRTPSSTTGIIISSYLPASLHRLLPSFHPAASGADMDAPLVSASRPLLQSTAFPRAEKREVSVSLYPWFCKQQAALATSQEAVIALRPRVAASSRRVISPRHLAARSGISGETAVAPLISSGLLVLANANANANASRVEA</sequence>
<dbReference type="Proteomes" id="UP000002640">
    <property type="component" value="Unassembled WGS sequence"/>
</dbReference>
<proteinExistence type="predicted"/>
<reference evidence="1 2" key="1">
    <citation type="journal article" date="2006" name="Science">
        <title>Phytophthora genome sequences uncover evolutionary origins and mechanisms of pathogenesis.</title>
        <authorList>
            <person name="Tyler B.M."/>
            <person name="Tripathy S."/>
            <person name="Zhang X."/>
            <person name="Dehal P."/>
            <person name="Jiang R.H."/>
            <person name="Aerts A."/>
            <person name="Arredondo F.D."/>
            <person name="Baxter L."/>
            <person name="Bensasson D."/>
            <person name="Beynon J.L."/>
            <person name="Chapman J."/>
            <person name="Damasceno C.M."/>
            <person name="Dorrance A.E."/>
            <person name="Dou D."/>
            <person name="Dickerman A.W."/>
            <person name="Dubchak I.L."/>
            <person name="Garbelotto M."/>
            <person name="Gijzen M."/>
            <person name="Gordon S.G."/>
            <person name="Govers F."/>
            <person name="Grunwald N.J."/>
            <person name="Huang W."/>
            <person name="Ivors K.L."/>
            <person name="Jones R.W."/>
            <person name="Kamoun S."/>
            <person name="Krampis K."/>
            <person name="Lamour K.H."/>
            <person name="Lee M.K."/>
            <person name="McDonald W.H."/>
            <person name="Medina M."/>
            <person name="Meijer H.J."/>
            <person name="Nordberg E.K."/>
            <person name="Maclean D.J."/>
            <person name="Ospina-Giraldo M.D."/>
            <person name="Morris P.F."/>
            <person name="Phuntumart V."/>
            <person name="Putnam N.H."/>
            <person name="Rash S."/>
            <person name="Rose J.K."/>
            <person name="Sakihama Y."/>
            <person name="Salamov A.A."/>
            <person name="Savidor A."/>
            <person name="Scheuring C.F."/>
            <person name="Smith B.M."/>
            <person name="Sobral B.W."/>
            <person name="Terry A."/>
            <person name="Torto-Alalibo T.A."/>
            <person name="Win J."/>
            <person name="Xu Z."/>
            <person name="Zhang H."/>
            <person name="Grigoriev I.V."/>
            <person name="Rokhsar D.S."/>
            <person name="Boore J.L."/>
        </authorList>
    </citation>
    <scope>NUCLEOTIDE SEQUENCE [LARGE SCALE GENOMIC DNA]</scope>
    <source>
        <strain evidence="1 2">P6497</strain>
    </source>
</reference>
<gene>
    <name evidence="1" type="ORF">PHYSODRAFT_334941</name>
</gene>
<evidence type="ECO:0000313" key="2">
    <source>
        <dbReference type="Proteomes" id="UP000002640"/>
    </source>
</evidence>
<organism evidence="1 2">
    <name type="scientific">Phytophthora sojae (strain P6497)</name>
    <name type="common">Soybean stem and root rot agent</name>
    <name type="synonym">Phytophthora megasperma f. sp. glycines</name>
    <dbReference type="NCBI Taxonomy" id="1094619"/>
    <lineage>
        <taxon>Eukaryota</taxon>
        <taxon>Sar</taxon>
        <taxon>Stramenopiles</taxon>
        <taxon>Oomycota</taxon>
        <taxon>Peronosporomycetes</taxon>
        <taxon>Peronosporales</taxon>
        <taxon>Peronosporaceae</taxon>
        <taxon>Phytophthora</taxon>
    </lineage>
</organism>
<name>G4ZTI2_PHYSP</name>
<dbReference type="InParanoid" id="G4ZTI2"/>
<dbReference type="RefSeq" id="XP_009530589.1">
    <property type="nucleotide sequence ID" value="XM_009532294.1"/>
</dbReference>
<dbReference type="GeneID" id="20646905"/>
<keyword evidence="2" id="KW-1185">Reference proteome</keyword>
<evidence type="ECO:0000313" key="1">
    <source>
        <dbReference type="EMBL" id="EGZ13160.1"/>
    </source>
</evidence>
<accession>G4ZTI2</accession>
<protein>
    <submittedName>
        <fullName evidence="1">Uncharacterized protein</fullName>
    </submittedName>
</protein>
<dbReference type="AlphaFoldDB" id="G4ZTI2"/>